<name>A0A5C5GHF2_9RHOB</name>
<evidence type="ECO:0000256" key="5">
    <source>
        <dbReference type="SAM" id="MobiDB-lite"/>
    </source>
</evidence>
<dbReference type="GO" id="GO:0004065">
    <property type="term" value="F:arylsulfatase activity"/>
    <property type="evidence" value="ECO:0007669"/>
    <property type="project" value="TreeGrafter"/>
</dbReference>
<keyword evidence="3" id="KW-0378">Hydrolase</keyword>
<reference evidence="7 8" key="1">
    <citation type="submission" date="2019-06" db="EMBL/GenBank/DDBJ databases">
        <title>Genome of new Rhodobacteraceae sp. SM1903.</title>
        <authorList>
            <person name="Ren X."/>
        </authorList>
    </citation>
    <scope>NUCLEOTIDE SEQUENCE [LARGE SCALE GENOMIC DNA]</scope>
    <source>
        <strain evidence="7 8">SM1903</strain>
    </source>
</reference>
<dbReference type="InterPro" id="IPR000917">
    <property type="entry name" value="Sulfatase_N"/>
</dbReference>
<sequence length="508" mass="56817">MTNRPNILLITTDQQHFTVLGAVNDRISTPNLDRLCAAGTRFDRAYCPSPVCTPSRASIITGEYPSRHGAWTIGVSLPEDREFLGDHLAAQGYRTGLIGKAHFQPLAPPSLESQPKLRDLEFWRGFNGPWYGFQHIELARNHADESHVGQHYAIWMEEKGLADWRDYFQPLPGDTAVKAPRLSDSGHYWARKDRAWALPDDLHYTRWTGERSAAFIEETGDQPFFLWASFHDPHPPYTVPEPWASMYDPAEMEPGRVAPGEHDRNPPHFAKTQEQEPDFGDWHSPFNAHGCESHLYPEEELKKDMAVYYGMMSFIDAEVGRILDKLDALGLTDNTLIVFTTDHGHFLGQHGLVAKGPFHYEDMLRLPFIVAWPGHVPAGETSDAIQSLVDLAPSFLAAAGAPGVGAMQGVSQLDCWAGGEPARDFAICENRHNPEMPHAMTYVEARHKITTYRHGPWGELFDLDADPLEVNNLWDDPDAGGLKAAMLHRMVQGIMRSEATAEDRVAGA</sequence>
<organism evidence="7 8">
    <name type="scientific">Pelagovum pacificum</name>
    <dbReference type="NCBI Taxonomy" id="2588711"/>
    <lineage>
        <taxon>Bacteria</taxon>
        <taxon>Pseudomonadati</taxon>
        <taxon>Pseudomonadota</taxon>
        <taxon>Alphaproteobacteria</taxon>
        <taxon>Rhodobacterales</taxon>
        <taxon>Paracoccaceae</taxon>
        <taxon>Pelagovum</taxon>
    </lineage>
</organism>
<dbReference type="Pfam" id="PF00884">
    <property type="entry name" value="Sulfatase"/>
    <property type="match status" value="1"/>
</dbReference>
<protein>
    <submittedName>
        <fullName evidence="7">Sulfatase</fullName>
    </submittedName>
</protein>
<dbReference type="GO" id="GO:0046872">
    <property type="term" value="F:metal ion binding"/>
    <property type="evidence" value="ECO:0007669"/>
    <property type="project" value="UniProtKB-KW"/>
</dbReference>
<dbReference type="Proteomes" id="UP000314011">
    <property type="component" value="Unassembled WGS sequence"/>
</dbReference>
<dbReference type="SUPFAM" id="SSF53649">
    <property type="entry name" value="Alkaline phosphatase-like"/>
    <property type="match status" value="1"/>
</dbReference>
<evidence type="ECO:0000313" key="8">
    <source>
        <dbReference type="Proteomes" id="UP000314011"/>
    </source>
</evidence>
<dbReference type="AlphaFoldDB" id="A0A5C5GHF2"/>
<evidence type="ECO:0000256" key="3">
    <source>
        <dbReference type="ARBA" id="ARBA00022801"/>
    </source>
</evidence>
<comment type="similarity">
    <text evidence="1">Belongs to the sulfatase family.</text>
</comment>
<dbReference type="RefSeq" id="WP_140195344.1">
    <property type="nucleotide sequence ID" value="NZ_CP065915.1"/>
</dbReference>
<evidence type="ECO:0000256" key="1">
    <source>
        <dbReference type="ARBA" id="ARBA00008779"/>
    </source>
</evidence>
<keyword evidence="2" id="KW-0479">Metal-binding</keyword>
<evidence type="ECO:0000256" key="4">
    <source>
        <dbReference type="ARBA" id="ARBA00022837"/>
    </source>
</evidence>
<feature type="domain" description="Sulfatase N-terminal" evidence="6">
    <location>
        <begin position="5"/>
        <end position="401"/>
    </location>
</feature>
<dbReference type="OrthoDB" id="9795675at2"/>
<dbReference type="InterPro" id="IPR024607">
    <property type="entry name" value="Sulfatase_CS"/>
</dbReference>
<dbReference type="EMBL" id="VFFF01000001">
    <property type="protein sequence ID" value="TNY34205.1"/>
    <property type="molecule type" value="Genomic_DNA"/>
</dbReference>
<dbReference type="InterPro" id="IPR050738">
    <property type="entry name" value="Sulfatase"/>
</dbReference>
<evidence type="ECO:0000259" key="6">
    <source>
        <dbReference type="Pfam" id="PF00884"/>
    </source>
</evidence>
<keyword evidence="8" id="KW-1185">Reference proteome</keyword>
<dbReference type="InterPro" id="IPR017850">
    <property type="entry name" value="Alkaline_phosphatase_core_sf"/>
</dbReference>
<accession>A0A5C5GHF2</accession>
<keyword evidence="4" id="KW-0106">Calcium</keyword>
<dbReference type="PANTHER" id="PTHR42693">
    <property type="entry name" value="ARYLSULFATASE FAMILY MEMBER"/>
    <property type="match status" value="1"/>
</dbReference>
<dbReference type="PANTHER" id="PTHR42693:SF53">
    <property type="entry name" value="ENDO-4-O-SULFATASE"/>
    <property type="match status" value="1"/>
</dbReference>
<feature type="region of interest" description="Disordered" evidence="5">
    <location>
        <begin position="256"/>
        <end position="277"/>
    </location>
</feature>
<evidence type="ECO:0000313" key="7">
    <source>
        <dbReference type="EMBL" id="TNY34205.1"/>
    </source>
</evidence>
<dbReference type="PROSITE" id="PS00523">
    <property type="entry name" value="SULFATASE_1"/>
    <property type="match status" value="1"/>
</dbReference>
<evidence type="ECO:0000256" key="2">
    <source>
        <dbReference type="ARBA" id="ARBA00022723"/>
    </source>
</evidence>
<proteinExistence type="inferred from homology"/>
<dbReference type="Gene3D" id="3.40.720.10">
    <property type="entry name" value="Alkaline Phosphatase, subunit A"/>
    <property type="match status" value="1"/>
</dbReference>
<gene>
    <name evidence="7" type="ORF">FHY64_13400</name>
</gene>
<comment type="caution">
    <text evidence="7">The sequence shown here is derived from an EMBL/GenBank/DDBJ whole genome shotgun (WGS) entry which is preliminary data.</text>
</comment>
<feature type="compositionally biased region" description="Basic and acidic residues" evidence="5">
    <location>
        <begin position="259"/>
        <end position="274"/>
    </location>
</feature>